<dbReference type="EMBL" id="CAXAMN010011001">
    <property type="protein sequence ID" value="CAK9033350.1"/>
    <property type="molecule type" value="Genomic_DNA"/>
</dbReference>
<feature type="chain" id="PRO_5046924606" description="EGF-like domain-containing protein" evidence="1">
    <location>
        <begin position="20"/>
        <end position="303"/>
    </location>
</feature>
<reference evidence="2 3" key="1">
    <citation type="submission" date="2024-02" db="EMBL/GenBank/DDBJ databases">
        <authorList>
            <person name="Chen Y."/>
            <person name="Shah S."/>
            <person name="Dougan E. K."/>
            <person name="Thang M."/>
            <person name="Chan C."/>
        </authorList>
    </citation>
    <scope>NUCLEOTIDE SEQUENCE [LARGE SCALE GENOMIC DNA]</scope>
</reference>
<gene>
    <name evidence="2" type="ORF">CCMP2556_LOCUS19038</name>
</gene>
<dbReference type="Proteomes" id="UP001642484">
    <property type="component" value="Unassembled WGS sequence"/>
</dbReference>
<feature type="signal peptide" evidence="1">
    <location>
        <begin position="1"/>
        <end position="19"/>
    </location>
</feature>
<evidence type="ECO:0008006" key="4">
    <source>
        <dbReference type="Google" id="ProtNLM"/>
    </source>
</evidence>
<comment type="caution">
    <text evidence="2">The sequence shown here is derived from an EMBL/GenBank/DDBJ whole genome shotgun (WGS) entry which is preliminary data.</text>
</comment>
<keyword evidence="1" id="KW-0732">Signal</keyword>
<accession>A0ABP0L4M1</accession>
<evidence type="ECO:0000256" key="1">
    <source>
        <dbReference type="SAM" id="SignalP"/>
    </source>
</evidence>
<name>A0ABP0L4M1_9DINO</name>
<sequence>MWRGFVLLYSVLGQDLLLSDDQCAGDGGDGCALKALQTHAALQTEQVESDQAAHPEQVEGTGLGTAPTDAAVAAALSEASAQTKRSKRSFQRFDCNKDTGGTCSWFGCSKSRSADCNDGKCTCGPNLCARDGKCQIAEGYRMQKTTMQERDTGGSCRFFACDSSRGPTRCDRGQGYKCICAEGFLSVKGQCQPKLVKVQPEGAPQGGAPAPAQTFDWTKVDWSKIFQNQGWSSSTDWSKFDWSKIYGASAPAAPAPAPPTAQYDWSKIYGAPAPPPPSMGYGGMPYGQPGTPYAYGYGMPYWR</sequence>
<organism evidence="2 3">
    <name type="scientific">Durusdinium trenchii</name>
    <dbReference type="NCBI Taxonomy" id="1381693"/>
    <lineage>
        <taxon>Eukaryota</taxon>
        <taxon>Sar</taxon>
        <taxon>Alveolata</taxon>
        <taxon>Dinophyceae</taxon>
        <taxon>Suessiales</taxon>
        <taxon>Symbiodiniaceae</taxon>
        <taxon>Durusdinium</taxon>
    </lineage>
</organism>
<proteinExistence type="predicted"/>
<evidence type="ECO:0000313" key="2">
    <source>
        <dbReference type="EMBL" id="CAK9033350.1"/>
    </source>
</evidence>
<evidence type="ECO:0000313" key="3">
    <source>
        <dbReference type="Proteomes" id="UP001642484"/>
    </source>
</evidence>
<keyword evidence="3" id="KW-1185">Reference proteome</keyword>
<protein>
    <recommendedName>
        <fullName evidence="4">EGF-like domain-containing protein</fullName>
    </recommendedName>
</protein>